<proteinExistence type="predicted"/>
<dbReference type="PANTHER" id="PTHR36305:SF1">
    <property type="entry name" value="PHOSPHATIDYLGLYCEROPHOSPHATASE A"/>
    <property type="match status" value="1"/>
</dbReference>
<gene>
    <name evidence="3" type="ORF">MSL71_47050</name>
</gene>
<evidence type="ECO:0000313" key="3">
    <source>
        <dbReference type="EMBL" id="VFQ47023.1"/>
    </source>
</evidence>
<dbReference type="InterPro" id="IPR026037">
    <property type="entry name" value="PgpA"/>
</dbReference>
<organism evidence="3 4">
    <name type="scientific">Desulfoluna butyratoxydans</name>
    <dbReference type="NCBI Taxonomy" id="231438"/>
    <lineage>
        <taxon>Bacteria</taxon>
        <taxon>Pseudomonadati</taxon>
        <taxon>Thermodesulfobacteriota</taxon>
        <taxon>Desulfobacteria</taxon>
        <taxon>Desulfobacterales</taxon>
        <taxon>Desulfolunaceae</taxon>
        <taxon>Desulfoluna</taxon>
    </lineage>
</organism>
<feature type="transmembrane region" description="Helical" evidence="1">
    <location>
        <begin position="131"/>
        <end position="154"/>
    </location>
</feature>
<dbReference type="AlphaFoldDB" id="A0A4U8YZ97"/>
<dbReference type="GO" id="GO:0006655">
    <property type="term" value="P:phosphatidylglycerol biosynthetic process"/>
    <property type="evidence" value="ECO:0007669"/>
    <property type="project" value="UniProtKB-UniPathway"/>
</dbReference>
<feature type="domain" description="YutG/PgpA" evidence="2">
    <location>
        <begin position="12"/>
        <end position="152"/>
    </location>
</feature>
<dbReference type="InterPro" id="IPR007686">
    <property type="entry name" value="YutG/PgpA"/>
</dbReference>
<feature type="transmembrane region" description="Helical" evidence="1">
    <location>
        <begin position="39"/>
        <end position="66"/>
    </location>
</feature>
<feature type="transmembrane region" description="Helical" evidence="1">
    <location>
        <begin position="87"/>
        <end position="111"/>
    </location>
</feature>
<keyword evidence="1" id="KW-1133">Transmembrane helix</keyword>
<accession>A0A4U8YZ97</accession>
<keyword evidence="1" id="KW-0472">Membrane</keyword>
<protein>
    <submittedName>
        <fullName evidence="3">Phosphatidylglycerophosphatase a</fullName>
    </submittedName>
</protein>
<evidence type="ECO:0000256" key="1">
    <source>
        <dbReference type="SAM" id="Phobius"/>
    </source>
</evidence>
<evidence type="ECO:0000313" key="4">
    <source>
        <dbReference type="Proteomes" id="UP000507962"/>
    </source>
</evidence>
<dbReference type="Proteomes" id="UP000507962">
    <property type="component" value="Unassembled WGS sequence"/>
</dbReference>
<evidence type="ECO:0000259" key="2">
    <source>
        <dbReference type="Pfam" id="PF04608"/>
    </source>
</evidence>
<dbReference type="Pfam" id="PF04608">
    <property type="entry name" value="PgpA"/>
    <property type="match status" value="1"/>
</dbReference>
<dbReference type="UniPathway" id="UPA00084">
    <property type="reaction ID" value="UER00504"/>
</dbReference>
<reference evidence="3 4" key="1">
    <citation type="submission" date="2019-03" db="EMBL/GenBank/DDBJ databases">
        <authorList>
            <person name="Nijsse B."/>
        </authorList>
    </citation>
    <scope>NUCLEOTIDE SEQUENCE [LARGE SCALE GENOMIC DNA]</scope>
    <source>
        <strain evidence="3">Desulfoluna butyratoxydans MSL71</strain>
    </source>
</reference>
<keyword evidence="4" id="KW-1185">Reference proteome</keyword>
<dbReference type="PIRSF" id="PIRSF006162">
    <property type="entry name" value="PgpA"/>
    <property type="match status" value="1"/>
</dbReference>
<dbReference type="EMBL" id="CAADHO010000012">
    <property type="protein sequence ID" value="VFQ47023.1"/>
    <property type="molecule type" value="Genomic_DNA"/>
</dbReference>
<dbReference type="PANTHER" id="PTHR36305">
    <property type="entry name" value="PHOSPHATIDYLGLYCEROPHOSPHATASE A"/>
    <property type="match status" value="1"/>
</dbReference>
<name>A0A4U8YZ97_9BACT</name>
<dbReference type="RefSeq" id="WP_180146005.1">
    <property type="nucleotide sequence ID" value="NZ_CAADHO010000012.1"/>
</dbReference>
<dbReference type="SUPFAM" id="SSF101307">
    <property type="entry name" value="YutG-like"/>
    <property type="match status" value="1"/>
</dbReference>
<keyword evidence="1" id="KW-0812">Transmembrane</keyword>
<dbReference type="GO" id="GO:0008962">
    <property type="term" value="F:phosphatidylglycerophosphatase activity"/>
    <property type="evidence" value="ECO:0007669"/>
    <property type="project" value="InterPro"/>
</dbReference>
<dbReference type="CDD" id="cd06971">
    <property type="entry name" value="PgpA"/>
    <property type="match status" value="1"/>
</dbReference>
<dbReference type="InterPro" id="IPR036681">
    <property type="entry name" value="PgpA-like_sf"/>
</dbReference>
<sequence>MMRLSDKHILLLATGFGSGKAPFSPGTFGSAAALPFCVLIWLSGLAFGTPFSFLLVTALVILSVVVAEEAVKLLGEKDPSCVVIDEFAGMFVTFAGVALTWKVALAGFLLFRFFDILKPVPVRTLEKLLPGGAGVVMDDVAAGVMAGIVLQIGIRVLG</sequence>